<organism evidence="6">
    <name type="scientific">Physcomitrium patens</name>
    <name type="common">Spreading-leaved earth moss</name>
    <name type="synonym">Physcomitrella patens</name>
    <dbReference type="NCBI Taxonomy" id="3218"/>
    <lineage>
        <taxon>Eukaryota</taxon>
        <taxon>Viridiplantae</taxon>
        <taxon>Streptophyta</taxon>
        <taxon>Embryophyta</taxon>
        <taxon>Bryophyta</taxon>
        <taxon>Bryophytina</taxon>
        <taxon>Bryopsida</taxon>
        <taxon>Funariidae</taxon>
        <taxon>Funariales</taxon>
        <taxon>Funariaceae</taxon>
        <taxon>Physcomitrium</taxon>
    </lineage>
</organism>
<sequence>MQIEICQEENKTLERMSTVEKLSAMILNMKEARLWLQGLRRKAAQTINSKKHELMKGRRTLERELAGVKRIANRVATMVAIEWKDGSDEAIPGWKSGGFWQSEMQQACAKLTST</sequence>
<dbReference type="GO" id="GO:0007010">
    <property type="term" value="P:cytoskeleton organization"/>
    <property type="evidence" value="ECO:0007669"/>
    <property type="project" value="InterPro"/>
</dbReference>
<keyword evidence="4" id="KW-0175">Coiled coil</keyword>
<reference evidence="6 8" key="2">
    <citation type="journal article" date="2018" name="Plant J.">
        <title>The Physcomitrella patens chromosome-scale assembly reveals moss genome structure and evolution.</title>
        <authorList>
            <person name="Lang D."/>
            <person name="Ullrich K.K."/>
            <person name="Murat F."/>
            <person name="Fuchs J."/>
            <person name="Jenkins J."/>
            <person name="Haas F.B."/>
            <person name="Piednoel M."/>
            <person name="Gundlach H."/>
            <person name="Van Bel M."/>
            <person name="Meyberg R."/>
            <person name="Vives C."/>
            <person name="Morata J."/>
            <person name="Symeonidi A."/>
            <person name="Hiss M."/>
            <person name="Muchero W."/>
            <person name="Kamisugi Y."/>
            <person name="Saleh O."/>
            <person name="Blanc G."/>
            <person name="Decker E.L."/>
            <person name="van Gessel N."/>
            <person name="Grimwood J."/>
            <person name="Hayes R.D."/>
            <person name="Graham S.W."/>
            <person name="Gunter L.E."/>
            <person name="McDaniel S.F."/>
            <person name="Hoernstein S.N.W."/>
            <person name="Larsson A."/>
            <person name="Li F.W."/>
            <person name="Perroud P.F."/>
            <person name="Phillips J."/>
            <person name="Ranjan P."/>
            <person name="Rokshar D.S."/>
            <person name="Rothfels C.J."/>
            <person name="Schneider L."/>
            <person name="Shu S."/>
            <person name="Stevenson D.W."/>
            <person name="Thummler F."/>
            <person name="Tillich M."/>
            <person name="Villarreal Aguilar J.C."/>
            <person name="Widiez T."/>
            <person name="Wong G.K."/>
            <person name="Wymore A."/>
            <person name="Zhang Y."/>
            <person name="Zimmer A.D."/>
            <person name="Quatrano R.S."/>
            <person name="Mayer K.F.X."/>
            <person name="Goodstein D."/>
            <person name="Casacuberta J.M."/>
            <person name="Vandepoele K."/>
            <person name="Reski R."/>
            <person name="Cuming A.C."/>
            <person name="Tuskan G.A."/>
            <person name="Maumus F."/>
            <person name="Salse J."/>
            <person name="Schmutz J."/>
            <person name="Rensing S.A."/>
        </authorList>
    </citation>
    <scope>NUCLEOTIDE SEQUENCE [LARGE SCALE GENOMIC DNA]</scope>
    <source>
        <strain evidence="7 8">cv. Gransden 2004</strain>
    </source>
</reference>
<evidence type="ECO:0000256" key="2">
    <source>
        <dbReference type="ARBA" id="ARBA00008825"/>
    </source>
</evidence>
<dbReference type="PANTHER" id="PTHR31246:SF32">
    <property type="entry name" value="MICROTUBULE-ASSOCIATED PROTEIN 70-1"/>
    <property type="match status" value="1"/>
</dbReference>
<protein>
    <submittedName>
        <fullName evidence="6 7">Uncharacterized protein</fullName>
    </submittedName>
</protein>
<evidence type="ECO:0000313" key="8">
    <source>
        <dbReference type="Proteomes" id="UP000006727"/>
    </source>
</evidence>
<gene>
    <name evidence="6" type="ORF">PHYPA_027726</name>
</gene>
<accession>A0A2K1IID8</accession>
<keyword evidence="3" id="KW-0963">Cytoplasm</keyword>
<dbReference type="GO" id="GO:0005856">
    <property type="term" value="C:cytoskeleton"/>
    <property type="evidence" value="ECO:0007669"/>
    <property type="project" value="UniProtKB-SubCell"/>
</dbReference>
<dbReference type="EnsemblPlants" id="Pp3c23_7500V3.1">
    <property type="protein sequence ID" value="PAC:32950047.CDS.1"/>
    <property type="gene ID" value="Pp3c23_7500"/>
</dbReference>
<proteinExistence type="inferred from homology"/>
<reference evidence="6 8" key="1">
    <citation type="journal article" date="2008" name="Science">
        <title>The Physcomitrella genome reveals evolutionary insights into the conquest of land by plants.</title>
        <authorList>
            <person name="Rensing S."/>
            <person name="Lang D."/>
            <person name="Zimmer A."/>
            <person name="Terry A."/>
            <person name="Salamov A."/>
            <person name="Shapiro H."/>
            <person name="Nishiyama T."/>
            <person name="Perroud P.-F."/>
            <person name="Lindquist E."/>
            <person name="Kamisugi Y."/>
            <person name="Tanahashi T."/>
            <person name="Sakakibara K."/>
            <person name="Fujita T."/>
            <person name="Oishi K."/>
            <person name="Shin-I T."/>
            <person name="Kuroki Y."/>
            <person name="Toyoda A."/>
            <person name="Suzuki Y."/>
            <person name="Hashimoto A."/>
            <person name="Yamaguchi K."/>
            <person name="Sugano A."/>
            <person name="Kohara Y."/>
            <person name="Fujiyama A."/>
            <person name="Anterola A."/>
            <person name="Aoki S."/>
            <person name="Ashton N."/>
            <person name="Barbazuk W.B."/>
            <person name="Barker E."/>
            <person name="Bennetzen J."/>
            <person name="Bezanilla M."/>
            <person name="Blankenship R."/>
            <person name="Cho S.H."/>
            <person name="Dutcher S."/>
            <person name="Estelle M."/>
            <person name="Fawcett J.A."/>
            <person name="Gundlach H."/>
            <person name="Hanada K."/>
            <person name="Heyl A."/>
            <person name="Hicks K.A."/>
            <person name="Hugh J."/>
            <person name="Lohr M."/>
            <person name="Mayer K."/>
            <person name="Melkozernov A."/>
            <person name="Murata T."/>
            <person name="Nelson D."/>
            <person name="Pils B."/>
            <person name="Prigge M."/>
            <person name="Reiss B."/>
            <person name="Renner T."/>
            <person name="Rombauts S."/>
            <person name="Rushton P."/>
            <person name="Sanderfoot A."/>
            <person name="Schween G."/>
            <person name="Shiu S.-H."/>
            <person name="Stueber K."/>
            <person name="Theodoulou F.L."/>
            <person name="Tu H."/>
            <person name="Van de Peer Y."/>
            <person name="Verrier P.J."/>
            <person name="Waters E."/>
            <person name="Wood A."/>
            <person name="Yang L."/>
            <person name="Cove D."/>
            <person name="Cuming A."/>
            <person name="Hasebe M."/>
            <person name="Lucas S."/>
            <person name="Mishler D.B."/>
            <person name="Reski R."/>
            <person name="Grigoriev I."/>
            <person name="Quatrano R.S."/>
            <person name="Boore J.L."/>
        </authorList>
    </citation>
    <scope>NUCLEOTIDE SEQUENCE [LARGE SCALE GENOMIC DNA]</scope>
    <source>
        <strain evidence="7 8">cv. Gransden 2004</strain>
    </source>
</reference>
<keyword evidence="5" id="KW-0206">Cytoskeleton</keyword>
<comment type="similarity">
    <text evidence="2">Belongs to the MAP70 family.</text>
</comment>
<dbReference type="InterPro" id="IPR009768">
    <property type="entry name" value="MAP70"/>
</dbReference>
<dbReference type="PaxDb" id="3218-PP1S10_269V6.1"/>
<evidence type="ECO:0000256" key="4">
    <source>
        <dbReference type="ARBA" id="ARBA00023054"/>
    </source>
</evidence>
<evidence type="ECO:0000256" key="1">
    <source>
        <dbReference type="ARBA" id="ARBA00004245"/>
    </source>
</evidence>
<evidence type="ECO:0000256" key="3">
    <source>
        <dbReference type="ARBA" id="ARBA00022490"/>
    </source>
</evidence>
<dbReference type="InParanoid" id="A0A2K1IID8"/>
<evidence type="ECO:0000313" key="6">
    <source>
        <dbReference type="EMBL" id="PNR29034.1"/>
    </source>
</evidence>
<keyword evidence="8" id="KW-1185">Reference proteome</keyword>
<evidence type="ECO:0000256" key="5">
    <source>
        <dbReference type="ARBA" id="ARBA00023212"/>
    </source>
</evidence>
<evidence type="ECO:0000313" key="7">
    <source>
        <dbReference type="EnsemblPlants" id="PAC:32950047.CDS.1"/>
    </source>
</evidence>
<dbReference type="AlphaFoldDB" id="A0A2K1IID8"/>
<dbReference type="Gramene" id="Pp3c23_7500V3.1">
    <property type="protein sequence ID" value="PAC:32950047.CDS.1"/>
    <property type="gene ID" value="Pp3c23_7500"/>
</dbReference>
<dbReference type="Pfam" id="PF07058">
    <property type="entry name" value="MAP70"/>
    <property type="match status" value="1"/>
</dbReference>
<dbReference type="PANTHER" id="PTHR31246">
    <property type="entry name" value="MICROTUBULE-ASSOCIATED PROTEIN 70-2"/>
    <property type="match status" value="1"/>
</dbReference>
<comment type="subcellular location">
    <subcellularLocation>
        <location evidence="1">Cytoplasm</location>
        <location evidence="1">Cytoskeleton</location>
    </subcellularLocation>
</comment>
<dbReference type="GO" id="GO:0008017">
    <property type="term" value="F:microtubule binding"/>
    <property type="evidence" value="ECO:0007669"/>
    <property type="project" value="InterPro"/>
</dbReference>
<reference evidence="7" key="3">
    <citation type="submission" date="2020-12" db="UniProtKB">
        <authorList>
            <consortium name="EnsemblPlants"/>
        </authorList>
    </citation>
    <scope>IDENTIFICATION</scope>
</reference>
<dbReference type="EMBL" id="ABEU02000023">
    <property type="protein sequence ID" value="PNR29034.1"/>
    <property type="molecule type" value="Genomic_DNA"/>
</dbReference>
<name>A0A2K1IID8_PHYPA</name>
<dbReference type="Proteomes" id="UP000006727">
    <property type="component" value="Chromosome 23"/>
</dbReference>